<accession>A0A7G9WIR7</accession>
<organism evidence="1 2">
    <name type="scientific">Caproicibacterium amylolyticum</name>
    <dbReference type="NCBI Taxonomy" id="2766537"/>
    <lineage>
        <taxon>Bacteria</taxon>
        <taxon>Bacillati</taxon>
        <taxon>Bacillota</taxon>
        <taxon>Clostridia</taxon>
        <taxon>Eubacteriales</taxon>
        <taxon>Oscillospiraceae</taxon>
        <taxon>Caproicibacterium</taxon>
    </lineage>
</organism>
<gene>
    <name evidence="1" type="ORF">H6X83_02715</name>
</gene>
<dbReference type="AlphaFoldDB" id="A0A7G9WIR7"/>
<protein>
    <submittedName>
        <fullName evidence="1">Uncharacterized protein</fullName>
    </submittedName>
</protein>
<evidence type="ECO:0000313" key="1">
    <source>
        <dbReference type="EMBL" id="QNO18579.1"/>
    </source>
</evidence>
<dbReference type="RefSeq" id="WP_212507644.1">
    <property type="nucleotide sequence ID" value="NZ_CP060696.1"/>
</dbReference>
<sequence>MKRLLFRGEHKFRAAELFFGDKPRFQVEDYVPYKELEVVWQDDGRYSVWGDLDDDAVLLQDTTHDPRHLVPHALPLADEVLEEE</sequence>
<dbReference type="Proteomes" id="UP000516046">
    <property type="component" value="Chromosome"/>
</dbReference>
<name>A0A7G9WIR7_9FIRM</name>
<reference evidence="1 2" key="1">
    <citation type="submission" date="2020-08" db="EMBL/GenBank/DDBJ databases">
        <authorList>
            <person name="Ren C."/>
            <person name="Gu Y."/>
            <person name="Xu Y."/>
        </authorList>
    </citation>
    <scope>NUCLEOTIDE SEQUENCE [LARGE SCALE GENOMIC DNA]</scope>
    <source>
        <strain evidence="1 2">LBM18003</strain>
    </source>
</reference>
<dbReference type="KEGG" id="caml:H6X83_02715"/>
<proteinExistence type="predicted"/>
<keyword evidence="2" id="KW-1185">Reference proteome</keyword>
<dbReference type="EMBL" id="CP060696">
    <property type="protein sequence ID" value="QNO18579.1"/>
    <property type="molecule type" value="Genomic_DNA"/>
</dbReference>
<evidence type="ECO:0000313" key="2">
    <source>
        <dbReference type="Proteomes" id="UP000516046"/>
    </source>
</evidence>